<evidence type="ECO:0000313" key="2">
    <source>
        <dbReference type="Proteomes" id="UP001596410"/>
    </source>
</evidence>
<organism evidence="1 2">
    <name type="scientific">Halobacillus seohaensis</name>
    <dbReference type="NCBI Taxonomy" id="447421"/>
    <lineage>
        <taxon>Bacteria</taxon>
        <taxon>Bacillati</taxon>
        <taxon>Bacillota</taxon>
        <taxon>Bacilli</taxon>
        <taxon>Bacillales</taxon>
        <taxon>Bacillaceae</taxon>
        <taxon>Halobacillus</taxon>
    </lineage>
</organism>
<gene>
    <name evidence="1" type="ORF">ACFQIC_16490</name>
</gene>
<name>A0ABW2EPU0_9BACI</name>
<dbReference type="RefSeq" id="WP_204708529.1">
    <property type="nucleotide sequence ID" value="NZ_JBHSZV010000047.1"/>
</dbReference>
<evidence type="ECO:0000313" key="1">
    <source>
        <dbReference type="EMBL" id="MFC7063413.1"/>
    </source>
</evidence>
<proteinExistence type="predicted"/>
<sequence>MNKETNENYEIAGVITEVNSESKRVLLNLTKRVQEDEEQMWVSVGENTKISNEKEEDFSFEDLKTEFQLKVNLTGGQCLEPKPRICSAGKIVIE</sequence>
<protein>
    <submittedName>
        <fullName evidence="1">Uncharacterized protein</fullName>
    </submittedName>
</protein>
<accession>A0ABW2EPU0</accession>
<comment type="caution">
    <text evidence="1">The sequence shown here is derived from an EMBL/GenBank/DDBJ whole genome shotgun (WGS) entry which is preliminary data.</text>
</comment>
<reference evidence="2" key="1">
    <citation type="journal article" date="2019" name="Int. J. Syst. Evol. Microbiol.">
        <title>The Global Catalogue of Microorganisms (GCM) 10K type strain sequencing project: providing services to taxonomists for standard genome sequencing and annotation.</title>
        <authorList>
            <consortium name="The Broad Institute Genomics Platform"/>
            <consortium name="The Broad Institute Genome Sequencing Center for Infectious Disease"/>
            <person name="Wu L."/>
            <person name="Ma J."/>
        </authorList>
    </citation>
    <scope>NUCLEOTIDE SEQUENCE [LARGE SCALE GENOMIC DNA]</scope>
    <source>
        <strain evidence="2">CGMCC 4.1621</strain>
    </source>
</reference>
<dbReference type="Proteomes" id="UP001596410">
    <property type="component" value="Unassembled WGS sequence"/>
</dbReference>
<keyword evidence="2" id="KW-1185">Reference proteome</keyword>
<dbReference type="EMBL" id="JBHSZV010000047">
    <property type="protein sequence ID" value="MFC7063413.1"/>
    <property type="molecule type" value="Genomic_DNA"/>
</dbReference>